<dbReference type="PANTHER" id="PTHR33985:SF15">
    <property type="entry name" value="FASCICLIN-LIKE ARABINOGALACTAN PROTEIN 19"/>
    <property type="match status" value="1"/>
</dbReference>
<dbReference type="InterPro" id="IPR052806">
    <property type="entry name" value="Fasciclin-like_AGP"/>
</dbReference>
<proteinExistence type="predicted"/>
<evidence type="ECO:0008006" key="4">
    <source>
        <dbReference type="Google" id="ProtNLM"/>
    </source>
</evidence>
<organism evidence="2 3">
    <name type="scientific">Hibiscus sabdariffa</name>
    <name type="common">roselle</name>
    <dbReference type="NCBI Taxonomy" id="183260"/>
    <lineage>
        <taxon>Eukaryota</taxon>
        <taxon>Viridiplantae</taxon>
        <taxon>Streptophyta</taxon>
        <taxon>Embryophyta</taxon>
        <taxon>Tracheophyta</taxon>
        <taxon>Spermatophyta</taxon>
        <taxon>Magnoliopsida</taxon>
        <taxon>eudicotyledons</taxon>
        <taxon>Gunneridae</taxon>
        <taxon>Pentapetalae</taxon>
        <taxon>rosids</taxon>
        <taxon>malvids</taxon>
        <taxon>Malvales</taxon>
        <taxon>Malvaceae</taxon>
        <taxon>Malvoideae</taxon>
        <taxon>Hibiscus</taxon>
    </lineage>
</organism>
<reference evidence="2 3" key="1">
    <citation type="journal article" date="2024" name="G3 (Bethesda)">
        <title>Genome assembly of Hibiscus sabdariffa L. provides insights into metabolisms of medicinal natural products.</title>
        <authorList>
            <person name="Kim T."/>
        </authorList>
    </citation>
    <scope>NUCLEOTIDE SEQUENCE [LARGE SCALE GENOMIC DNA]</scope>
    <source>
        <strain evidence="2">TK-2024</strain>
        <tissue evidence="2">Old leaves</tissue>
    </source>
</reference>
<keyword evidence="1" id="KW-0732">Signal</keyword>
<evidence type="ECO:0000256" key="1">
    <source>
        <dbReference type="SAM" id="SignalP"/>
    </source>
</evidence>
<dbReference type="EMBL" id="JBBPBM010000021">
    <property type="protein sequence ID" value="KAK8548864.1"/>
    <property type="molecule type" value="Genomic_DNA"/>
</dbReference>
<sequence length="163" mass="17968">MVSFKPTAFAMLYPLLLLLLAMAATTTTSGLTIKELNASLLSLRSRGYTLFPKAIITSNLKNRLLSSQNSSVLTLFAPSDSILFSLDLHSSAYLYTVSLLLHASPHFLSTSDLLALSRPAFIDTLLPNRRLFVERIVSTRNGAPLETITVDEGLKHFNWELLA</sequence>
<dbReference type="Proteomes" id="UP001472677">
    <property type="component" value="Unassembled WGS sequence"/>
</dbReference>
<protein>
    <recommendedName>
        <fullName evidence="4">FAS1 domain-containing protein</fullName>
    </recommendedName>
</protein>
<accession>A0ABR2DY10</accession>
<dbReference type="InterPro" id="IPR036378">
    <property type="entry name" value="FAS1_dom_sf"/>
</dbReference>
<feature type="chain" id="PRO_5046459753" description="FAS1 domain-containing protein" evidence="1">
    <location>
        <begin position="24"/>
        <end position="163"/>
    </location>
</feature>
<gene>
    <name evidence="2" type="ORF">V6N12_061768</name>
</gene>
<dbReference type="PANTHER" id="PTHR33985">
    <property type="entry name" value="OS02G0491300 PROTEIN-RELATED"/>
    <property type="match status" value="1"/>
</dbReference>
<feature type="signal peptide" evidence="1">
    <location>
        <begin position="1"/>
        <end position="23"/>
    </location>
</feature>
<comment type="caution">
    <text evidence="2">The sequence shown here is derived from an EMBL/GenBank/DDBJ whole genome shotgun (WGS) entry which is preliminary data.</text>
</comment>
<keyword evidence="3" id="KW-1185">Reference proteome</keyword>
<dbReference type="SUPFAM" id="SSF82153">
    <property type="entry name" value="FAS1 domain"/>
    <property type="match status" value="1"/>
</dbReference>
<evidence type="ECO:0000313" key="2">
    <source>
        <dbReference type="EMBL" id="KAK8548864.1"/>
    </source>
</evidence>
<name>A0ABR2DY10_9ROSI</name>
<evidence type="ECO:0000313" key="3">
    <source>
        <dbReference type="Proteomes" id="UP001472677"/>
    </source>
</evidence>